<evidence type="ECO:0000313" key="2">
    <source>
        <dbReference type="Proteomes" id="UP001207654"/>
    </source>
</evidence>
<gene>
    <name evidence="1" type="ORF">OV287_34485</name>
</gene>
<proteinExistence type="predicted"/>
<accession>A0ABT4AD44</accession>
<reference evidence="1 2" key="1">
    <citation type="submission" date="2022-11" db="EMBL/GenBank/DDBJ databases">
        <title>Minimal conservation of predation-associated metabolite biosynthetic gene clusters underscores biosynthetic potential of Myxococcota including descriptions for ten novel species: Archangium lansinium sp. nov., Myxococcus landrumus sp. nov., Nannocystis bai.</title>
        <authorList>
            <person name="Ahearne A."/>
            <person name="Stevens C."/>
            <person name="Phillips K."/>
        </authorList>
    </citation>
    <scope>NUCLEOTIDE SEQUENCE [LARGE SCALE GENOMIC DNA]</scope>
    <source>
        <strain evidence="1 2">MIWBW</strain>
    </source>
</reference>
<dbReference type="RefSeq" id="WP_267538292.1">
    <property type="nucleotide sequence ID" value="NZ_JAPNKA010000001.1"/>
</dbReference>
<evidence type="ECO:0000313" key="1">
    <source>
        <dbReference type="EMBL" id="MCY1079580.1"/>
    </source>
</evidence>
<sequence length="240" mass="26246">MHALPEPERHVVATAWAFRYRVELDAALRFARLGERLETLAAPEALVSLARRATSDEQRHAALCEELALAYGHLALPEPPAAVAEVAPVGLPLRQQVLYELVAACCITETESAAVLTTLNAADTEPRVRQVLHDLLRDEVAHSRLGWAYLAREHDAGEVAWLGRHIPFMLAGSISPTLFASGTPAEESPVLQRHGVLPHAHKRATFVRTLEEVVLPGLERFGVATAPARQWLAQRQTAPA</sequence>
<name>A0ABT4AD44_9BACT</name>
<keyword evidence="2" id="KW-1185">Reference proteome</keyword>
<dbReference type="InterPro" id="IPR012348">
    <property type="entry name" value="RNR-like"/>
</dbReference>
<comment type="caution">
    <text evidence="1">The sequence shown here is derived from an EMBL/GenBank/DDBJ whole genome shotgun (WGS) entry which is preliminary data.</text>
</comment>
<dbReference type="EMBL" id="JAPNKA010000001">
    <property type="protein sequence ID" value="MCY1079580.1"/>
    <property type="molecule type" value="Genomic_DNA"/>
</dbReference>
<dbReference type="SUPFAM" id="SSF47240">
    <property type="entry name" value="Ferritin-like"/>
    <property type="match status" value="1"/>
</dbReference>
<protein>
    <submittedName>
        <fullName evidence="1">Ferritin-like domain-containing protein</fullName>
    </submittedName>
</protein>
<dbReference type="Gene3D" id="1.10.620.20">
    <property type="entry name" value="Ribonucleotide Reductase, subunit A"/>
    <property type="match status" value="1"/>
</dbReference>
<dbReference type="InterPro" id="IPR009078">
    <property type="entry name" value="Ferritin-like_SF"/>
</dbReference>
<dbReference type="Proteomes" id="UP001207654">
    <property type="component" value="Unassembled WGS sequence"/>
</dbReference>
<organism evidence="1 2">
    <name type="scientific">Archangium lansingense</name>
    <dbReference type="NCBI Taxonomy" id="2995310"/>
    <lineage>
        <taxon>Bacteria</taxon>
        <taxon>Pseudomonadati</taxon>
        <taxon>Myxococcota</taxon>
        <taxon>Myxococcia</taxon>
        <taxon>Myxococcales</taxon>
        <taxon>Cystobacterineae</taxon>
        <taxon>Archangiaceae</taxon>
        <taxon>Archangium</taxon>
    </lineage>
</organism>